<name>A0A2U8VRB0_9HYPH</name>
<keyword evidence="2" id="KW-1185">Reference proteome</keyword>
<dbReference type="RefSeq" id="WP_109950861.1">
    <property type="nucleotide sequence ID" value="NZ_CP029551.1"/>
</dbReference>
<dbReference type="Proteomes" id="UP000246058">
    <property type="component" value="Chromosome"/>
</dbReference>
<dbReference type="OrthoDB" id="7995821at2"/>
<accession>A0A2U8VRB0</accession>
<dbReference type="KEGG" id="meti:DK427_08310"/>
<proteinExistence type="predicted"/>
<dbReference type="AlphaFoldDB" id="A0A2U8VRB0"/>
<gene>
    <name evidence="1" type="ORF">DK427_08310</name>
</gene>
<sequence length="165" mass="18281">MAETETITHDTVMAGRLRDAGHANYGKLGGATIWQHTTIPRLSAVDRPLDRVEAKKVGASRVRVWSVDGAACASLDEAVERLNVPPIITAEEAEVLARTPDEWIQLLPFREQVGAELGRQVGITILMLRQKGIVENELRPAEPRWEPWIRRKPGAVFTTEEAARG</sequence>
<dbReference type="EMBL" id="CP029551">
    <property type="protein sequence ID" value="AWN35746.1"/>
    <property type="molecule type" value="Genomic_DNA"/>
</dbReference>
<protein>
    <submittedName>
        <fullName evidence="1">Uncharacterized protein</fullName>
    </submittedName>
</protein>
<reference evidence="1 2" key="1">
    <citation type="submission" date="2018-05" db="EMBL/GenBank/DDBJ databases">
        <title>Complete Genome Sequence of Methylobacterium sp. 17Sr1-43.</title>
        <authorList>
            <person name="Srinivasan S."/>
        </authorList>
    </citation>
    <scope>NUCLEOTIDE SEQUENCE [LARGE SCALE GENOMIC DNA]</scope>
    <source>
        <strain evidence="1 2">17Sr1-43</strain>
    </source>
</reference>
<evidence type="ECO:0000313" key="2">
    <source>
        <dbReference type="Proteomes" id="UP000246058"/>
    </source>
</evidence>
<organism evidence="1 2">
    <name type="scientific">Methylobacterium radiodurans</name>
    <dbReference type="NCBI Taxonomy" id="2202828"/>
    <lineage>
        <taxon>Bacteria</taxon>
        <taxon>Pseudomonadati</taxon>
        <taxon>Pseudomonadota</taxon>
        <taxon>Alphaproteobacteria</taxon>
        <taxon>Hyphomicrobiales</taxon>
        <taxon>Methylobacteriaceae</taxon>
        <taxon>Methylobacterium</taxon>
    </lineage>
</organism>
<evidence type="ECO:0000313" key="1">
    <source>
        <dbReference type="EMBL" id="AWN35746.1"/>
    </source>
</evidence>